<feature type="region of interest" description="Disordered" evidence="1">
    <location>
        <begin position="1"/>
        <end position="26"/>
    </location>
</feature>
<feature type="domain" description="Mannosylglycerate hydrolase MGH1-like glycoside hydrolase" evidence="2">
    <location>
        <begin position="154"/>
        <end position="441"/>
    </location>
</feature>
<sequence>MPDRWPNNSKINSRGGRPGTVTWDGGDVRTTVTAPGAAVEPHDTGAVLSWTVELAPRSSWTADVEVTVAFTGGPPANAFGPADGAGWDAVSVTGRSDLARLTERSVDDLAALALSDPLDPSDTFLAAGSPWFFTLFGRDSLWAARFTLPLGTGLARGTLRTLARRQGRVHDPATAEAPGKILHEVRVPSAGTSLPPVYFGTVDATALWVCLLHDAWRWGLPPAEVAELLDPLEAALRWLTIDADPDGDGFLEYVDTSGHGLANQGWKDSGDSIQFPDGTIAEPPIALSEAQAYAHEAALAGAALLDAFGRPGSGRLREWAAALRERFAAAFWVSDAKGRFPAIALDGAKRPVDTVTSNLGHLLGTGLLGPDEAAVVADRLGRPDLDAGYGLRTMSADAAGFNPLGYHAGSIWPHDTAIAVRGLAADGFPGVAASLAGGLLRVAPDFAYRLPELFAGTDARAGEPVLAYPAACRPQAWSAATVVALLQAALGLTADAPAGTLRVAPDPAFAGWFPLRVEGLRVVGHPLAVTVDAAGRADVRTSAPLTVETGA</sequence>
<organism evidence="3 4">
    <name type="scientific">Jiangella rhizosphaerae</name>
    <dbReference type="NCBI Taxonomy" id="2293569"/>
    <lineage>
        <taxon>Bacteria</taxon>
        <taxon>Bacillati</taxon>
        <taxon>Actinomycetota</taxon>
        <taxon>Actinomycetes</taxon>
        <taxon>Jiangellales</taxon>
        <taxon>Jiangellaceae</taxon>
        <taxon>Jiangella</taxon>
    </lineage>
</organism>
<evidence type="ECO:0000313" key="4">
    <source>
        <dbReference type="Proteomes" id="UP000284057"/>
    </source>
</evidence>
<dbReference type="OrthoDB" id="9759959at2"/>
<protein>
    <submittedName>
        <fullName evidence="3">Amylo-alpha-1,6-glucosidase</fullName>
    </submittedName>
</protein>
<evidence type="ECO:0000259" key="2">
    <source>
        <dbReference type="Pfam" id="PF22422"/>
    </source>
</evidence>
<accession>A0A418KP09</accession>
<comment type="caution">
    <text evidence="3">The sequence shown here is derived from an EMBL/GenBank/DDBJ whole genome shotgun (WGS) entry which is preliminary data.</text>
</comment>
<dbReference type="Pfam" id="PF22422">
    <property type="entry name" value="MGH1-like_GH"/>
    <property type="match status" value="1"/>
</dbReference>
<evidence type="ECO:0000313" key="3">
    <source>
        <dbReference type="EMBL" id="RIQ20929.1"/>
    </source>
</evidence>
<name>A0A418KP09_9ACTN</name>
<dbReference type="GO" id="GO:0005975">
    <property type="term" value="P:carbohydrate metabolic process"/>
    <property type="evidence" value="ECO:0007669"/>
    <property type="project" value="InterPro"/>
</dbReference>
<dbReference type="Gene3D" id="1.50.10.10">
    <property type="match status" value="1"/>
</dbReference>
<dbReference type="EMBL" id="QUAL01000156">
    <property type="protein sequence ID" value="RIQ20929.1"/>
    <property type="molecule type" value="Genomic_DNA"/>
</dbReference>
<dbReference type="InterPro" id="IPR008928">
    <property type="entry name" value="6-hairpin_glycosidase_sf"/>
</dbReference>
<dbReference type="InterPro" id="IPR054491">
    <property type="entry name" value="MGH1-like_GH"/>
</dbReference>
<dbReference type="Proteomes" id="UP000284057">
    <property type="component" value="Unassembled WGS sequence"/>
</dbReference>
<reference evidence="3 4" key="1">
    <citation type="submission" date="2018-09" db="EMBL/GenBank/DDBJ databases">
        <title>Isolation, diversity and antifungal activity of actinobacteria from wheat.</title>
        <authorList>
            <person name="Han C."/>
        </authorList>
    </citation>
    <scope>NUCLEOTIDE SEQUENCE [LARGE SCALE GENOMIC DNA]</scope>
    <source>
        <strain evidence="3 4">NEAU-YY265</strain>
    </source>
</reference>
<feature type="compositionally biased region" description="Polar residues" evidence="1">
    <location>
        <begin position="1"/>
        <end position="12"/>
    </location>
</feature>
<dbReference type="InterPro" id="IPR012341">
    <property type="entry name" value="6hp_glycosidase-like_sf"/>
</dbReference>
<gene>
    <name evidence="3" type="ORF">DY240_16380</name>
</gene>
<dbReference type="AlphaFoldDB" id="A0A418KP09"/>
<evidence type="ECO:0000256" key="1">
    <source>
        <dbReference type="SAM" id="MobiDB-lite"/>
    </source>
</evidence>
<keyword evidence="4" id="KW-1185">Reference proteome</keyword>
<proteinExistence type="predicted"/>
<dbReference type="SUPFAM" id="SSF48208">
    <property type="entry name" value="Six-hairpin glycosidases"/>
    <property type="match status" value="1"/>
</dbReference>
<dbReference type="RefSeq" id="WP_119660920.1">
    <property type="nucleotide sequence ID" value="NZ_QUAL01000156.1"/>
</dbReference>